<dbReference type="EMBL" id="OY731404">
    <property type="protein sequence ID" value="CAJ1967040.1"/>
    <property type="molecule type" value="Genomic_DNA"/>
</dbReference>
<reference evidence="1" key="1">
    <citation type="submission" date="2023-10" db="EMBL/GenBank/DDBJ databases">
        <authorList>
            <person name="Domelevo Entfellner J.-B."/>
        </authorList>
    </citation>
    <scope>NUCLEOTIDE SEQUENCE</scope>
</reference>
<dbReference type="AlphaFoldDB" id="A0AA86VI32"/>
<evidence type="ECO:0000313" key="2">
    <source>
        <dbReference type="Proteomes" id="UP001189624"/>
    </source>
</evidence>
<organism evidence="1 2">
    <name type="scientific">Sphenostylis stenocarpa</name>
    <dbReference type="NCBI Taxonomy" id="92480"/>
    <lineage>
        <taxon>Eukaryota</taxon>
        <taxon>Viridiplantae</taxon>
        <taxon>Streptophyta</taxon>
        <taxon>Embryophyta</taxon>
        <taxon>Tracheophyta</taxon>
        <taxon>Spermatophyta</taxon>
        <taxon>Magnoliopsida</taxon>
        <taxon>eudicotyledons</taxon>
        <taxon>Gunneridae</taxon>
        <taxon>Pentapetalae</taxon>
        <taxon>rosids</taxon>
        <taxon>fabids</taxon>
        <taxon>Fabales</taxon>
        <taxon>Fabaceae</taxon>
        <taxon>Papilionoideae</taxon>
        <taxon>50 kb inversion clade</taxon>
        <taxon>NPAAA clade</taxon>
        <taxon>indigoferoid/millettioid clade</taxon>
        <taxon>Phaseoleae</taxon>
        <taxon>Sphenostylis</taxon>
    </lineage>
</organism>
<evidence type="ECO:0000313" key="1">
    <source>
        <dbReference type="EMBL" id="CAJ1967040.1"/>
    </source>
</evidence>
<gene>
    <name evidence="1" type="ORF">AYBTSS11_LOCUS20970</name>
</gene>
<dbReference type="Proteomes" id="UP001189624">
    <property type="component" value="Chromosome 7"/>
</dbReference>
<proteinExistence type="predicted"/>
<name>A0AA86VI32_9FABA</name>
<dbReference type="Gramene" id="rna-AYBTSS11_LOCUS20970">
    <property type="protein sequence ID" value="CAJ1967040.1"/>
    <property type="gene ID" value="gene-AYBTSS11_LOCUS20970"/>
</dbReference>
<accession>A0AA86VI32</accession>
<keyword evidence="2" id="KW-1185">Reference proteome</keyword>
<protein>
    <submittedName>
        <fullName evidence="1">Uncharacterized protein</fullName>
    </submittedName>
</protein>
<sequence>MVHLSLTVTDKKNVKKQMVLRYDFAGKVDVVVSRYDCKIKAKERPRSVGLLEEVLGLAGPHLSNLIHTHRHLPKRLNLH</sequence>